<dbReference type="Pfam" id="PF00455">
    <property type="entry name" value="DeoRC"/>
    <property type="match status" value="1"/>
</dbReference>
<dbReference type="KEGG" id="kuy:FY550_09065"/>
<dbReference type="InterPro" id="IPR001034">
    <property type="entry name" value="DeoR_HTH"/>
</dbReference>
<sequence>MRQSQRHQAILDFVRQRGYASIEQLTDHFGVTPQTIRRDLNQLADAGKLRRVHGGAGMESSTVNTAYSDRKLINHEAKARIARCLAEQIPDRSSLFINIGTSTELVAEALLAHHELEVITNNLNVAAILQHREDFNVVIAGGSVRSRDGGIIGEATIDFINQFKVDYGIIGISSIDEDGALLDYDYQEVRVAQAIINNSRQVFLAADHSKFSRNAVVRLGNLRQVNALFTDRDPPAAIRRLMREEDIALHICPGTDADESEETDLTQTL</sequence>
<dbReference type="AlphaFoldDB" id="A0A1S1NX81"/>
<keyword evidence="2" id="KW-0805">Transcription regulation</keyword>
<dbReference type="Gene3D" id="3.30.750.70">
    <property type="entry name" value="4-hydroxybutyrate coenzyme like domains"/>
    <property type="match status" value="1"/>
</dbReference>
<dbReference type="GO" id="GO:0003677">
    <property type="term" value="F:DNA binding"/>
    <property type="evidence" value="ECO:0007669"/>
    <property type="project" value="UniProtKB-KW"/>
</dbReference>
<dbReference type="PANTHER" id="PTHR30363:SF4">
    <property type="entry name" value="GLYCEROL-3-PHOSPHATE REGULON REPRESSOR"/>
    <property type="match status" value="1"/>
</dbReference>
<dbReference type="Proteomes" id="UP000322553">
    <property type="component" value="Chromosome"/>
</dbReference>
<evidence type="ECO:0000313" key="6">
    <source>
        <dbReference type="Proteomes" id="UP000322553"/>
    </source>
</evidence>
<accession>A0A1S1NX81</accession>
<name>A0A1S1NX81_9GAMM</name>
<dbReference type="SUPFAM" id="SSF46785">
    <property type="entry name" value="Winged helix' DNA-binding domain"/>
    <property type="match status" value="1"/>
</dbReference>
<keyword evidence="1" id="KW-0678">Repressor</keyword>
<dbReference type="InterPro" id="IPR014036">
    <property type="entry name" value="DeoR-like_C"/>
</dbReference>
<evidence type="ECO:0000313" key="5">
    <source>
        <dbReference type="EMBL" id="QEL11271.1"/>
    </source>
</evidence>
<dbReference type="NCBIfam" id="NF008154">
    <property type="entry name" value="PRK10906.1"/>
    <property type="match status" value="1"/>
</dbReference>
<dbReference type="SMART" id="SM00420">
    <property type="entry name" value="HTH_DEOR"/>
    <property type="match status" value="1"/>
</dbReference>
<keyword evidence="4" id="KW-0804">Transcription</keyword>
<keyword evidence="6" id="KW-1185">Reference proteome</keyword>
<dbReference type="PROSITE" id="PS00894">
    <property type="entry name" value="HTH_DEOR_1"/>
    <property type="match status" value="1"/>
</dbReference>
<dbReference type="SMART" id="SM01134">
    <property type="entry name" value="DeoRC"/>
    <property type="match status" value="1"/>
</dbReference>
<evidence type="ECO:0000256" key="4">
    <source>
        <dbReference type="ARBA" id="ARBA00023163"/>
    </source>
</evidence>
<dbReference type="OrthoDB" id="9814815at2"/>
<proteinExistence type="predicted"/>
<dbReference type="InterPro" id="IPR018356">
    <property type="entry name" value="Tscrpt_reg_HTH_DeoR_CS"/>
</dbReference>
<keyword evidence="3" id="KW-0238">DNA-binding</keyword>
<dbReference type="InterPro" id="IPR036390">
    <property type="entry name" value="WH_DNA-bd_sf"/>
</dbReference>
<dbReference type="SUPFAM" id="SSF100950">
    <property type="entry name" value="NagB/RpiA/CoA transferase-like"/>
    <property type="match status" value="1"/>
</dbReference>
<dbReference type="PANTHER" id="PTHR30363">
    <property type="entry name" value="HTH-TYPE TRANSCRIPTIONAL REGULATOR SRLR-RELATED"/>
    <property type="match status" value="1"/>
</dbReference>
<dbReference type="PROSITE" id="PS51000">
    <property type="entry name" value="HTH_DEOR_2"/>
    <property type="match status" value="1"/>
</dbReference>
<dbReference type="GO" id="GO:0003700">
    <property type="term" value="F:DNA-binding transcription factor activity"/>
    <property type="evidence" value="ECO:0007669"/>
    <property type="project" value="InterPro"/>
</dbReference>
<gene>
    <name evidence="5" type="ORF">FY550_09065</name>
</gene>
<dbReference type="Pfam" id="PF08220">
    <property type="entry name" value="HTH_DeoR"/>
    <property type="match status" value="1"/>
</dbReference>
<dbReference type="Gene3D" id="1.10.10.10">
    <property type="entry name" value="Winged helix-like DNA-binding domain superfamily/Winged helix DNA-binding domain"/>
    <property type="match status" value="1"/>
</dbReference>
<dbReference type="InterPro" id="IPR036388">
    <property type="entry name" value="WH-like_DNA-bd_sf"/>
</dbReference>
<evidence type="ECO:0000256" key="3">
    <source>
        <dbReference type="ARBA" id="ARBA00023125"/>
    </source>
</evidence>
<protein>
    <submittedName>
        <fullName evidence="5">DeoR/GlpR family transcriptional regulator</fullName>
    </submittedName>
</protein>
<organism evidence="5 6">
    <name type="scientific">Kushneria phosphatilytica</name>
    <dbReference type="NCBI Taxonomy" id="657387"/>
    <lineage>
        <taxon>Bacteria</taxon>
        <taxon>Pseudomonadati</taxon>
        <taxon>Pseudomonadota</taxon>
        <taxon>Gammaproteobacteria</taxon>
        <taxon>Oceanospirillales</taxon>
        <taxon>Halomonadaceae</taxon>
        <taxon>Kushneria</taxon>
    </lineage>
</organism>
<dbReference type="InterPro" id="IPR050313">
    <property type="entry name" value="Carb_Metab_HTH_regulators"/>
</dbReference>
<evidence type="ECO:0000256" key="2">
    <source>
        <dbReference type="ARBA" id="ARBA00023015"/>
    </source>
</evidence>
<dbReference type="PRINTS" id="PR00037">
    <property type="entry name" value="HTHLACR"/>
</dbReference>
<dbReference type="EMBL" id="CP043420">
    <property type="protein sequence ID" value="QEL11271.1"/>
    <property type="molecule type" value="Genomic_DNA"/>
</dbReference>
<evidence type="ECO:0000256" key="1">
    <source>
        <dbReference type="ARBA" id="ARBA00022491"/>
    </source>
</evidence>
<dbReference type="RefSeq" id="WP_070977615.1">
    <property type="nucleotide sequence ID" value="NZ_CP043420.1"/>
</dbReference>
<dbReference type="InterPro" id="IPR037171">
    <property type="entry name" value="NagB/RpiA_transferase-like"/>
</dbReference>
<dbReference type="STRING" id="657387.BH688_05315"/>
<reference evidence="5 6" key="1">
    <citation type="submission" date="2019-08" db="EMBL/GenBank/DDBJ databases">
        <title>Complete genome sequence of Kushneria sp. YCWA18, a halophilic phosphate-solubilizing bacterium isolated from Daqiao saltern in China.</title>
        <authorList>
            <person name="Du G.-X."/>
            <person name="Qu L.-Y."/>
        </authorList>
    </citation>
    <scope>NUCLEOTIDE SEQUENCE [LARGE SCALE GENOMIC DNA]</scope>
    <source>
        <strain evidence="5 6">YCWA18</strain>
    </source>
</reference>